<dbReference type="Proteomes" id="UP001592531">
    <property type="component" value="Unassembled WGS sequence"/>
</dbReference>
<accession>A0ABV6W5R4</accession>
<sequence>MRGKGLRAAAVLATAIVTTSCGHGSATRSGGAPPPLGPVPVITSIDQITRPIDSYEVTVAQTRTLFQAATVVTQQCVRSYSLSYPAPQWDDAFSDTPQQLKERSVVYGFFDPSASPGKGYDAVGVEAAGAEPVLSDAQYTVLDGVDRATNKPVAAYDGKSVPAHGCLGKGRAEIGAAPMPADSGPLPDGGPTVPADDPRMVDVNAKWSACMKSRGFDYASPWAAYLDPKWRTRPKGSTTAPQLHTPLEVATAAADLACKQSTNLIGVAVAVETAYDDQYIRSHAAALALFKQQLDARLRKAEQVITAAQAAPR</sequence>
<protein>
    <submittedName>
        <fullName evidence="1">Uncharacterized protein</fullName>
    </submittedName>
</protein>
<keyword evidence="2" id="KW-1185">Reference proteome</keyword>
<organism evidence="1 2">
    <name type="scientific">Streptacidiphilus cavernicola</name>
    <dbReference type="NCBI Taxonomy" id="3342716"/>
    <lineage>
        <taxon>Bacteria</taxon>
        <taxon>Bacillati</taxon>
        <taxon>Actinomycetota</taxon>
        <taxon>Actinomycetes</taxon>
        <taxon>Kitasatosporales</taxon>
        <taxon>Streptomycetaceae</taxon>
        <taxon>Streptacidiphilus</taxon>
    </lineage>
</organism>
<dbReference type="EMBL" id="JBHFAB010000036">
    <property type="protein sequence ID" value="MFC1421253.1"/>
    <property type="molecule type" value="Genomic_DNA"/>
</dbReference>
<evidence type="ECO:0000313" key="2">
    <source>
        <dbReference type="Proteomes" id="UP001592531"/>
    </source>
</evidence>
<comment type="caution">
    <text evidence="1">The sequence shown here is derived from an EMBL/GenBank/DDBJ whole genome shotgun (WGS) entry which is preliminary data.</text>
</comment>
<gene>
    <name evidence="1" type="ORF">ACEZDE_32110</name>
</gene>
<reference evidence="1 2" key="1">
    <citation type="submission" date="2024-09" db="EMBL/GenBank/DDBJ databases">
        <authorList>
            <person name="Lee S.D."/>
        </authorList>
    </citation>
    <scope>NUCLEOTIDE SEQUENCE [LARGE SCALE GENOMIC DNA]</scope>
    <source>
        <strain evidence="1 2">N8-3</strain>
    </source>
</reference>
<proteinExistence type="predicted"/>
<name>A0ABV6W5R4_9ACTN</name>
<dbReference type="PROSITE" id="PS51257">
    <property type="entry name" value="PROKAR_LIPOPROTEIN"/>
    <property type="match status" value="1"/>
</dbReference>
<evidence type="ECO:0000313" key="1">
    <source>
        <dbReference type="EMBL" id="MFC1421253.1"/>
    </source>
</evidence>
<dbReference type="RefSeq" id="WP_380544116.1">
    <property type="nucleotide sequence ID" value="NZ_JBHFAB010000036.1"/>
</dbReference>